<evidence type="ECO:0000259" key="7">
    <source>
        <dbReference type="PROSITE" id="PS00036"/>
    </source>
</evidence>
<dbReference type="Pfam" id="PF07716">
    <property type="entry name" value="bZIP_2"/>
    <property type="match status" value="1"/>
</dbReference>
<dbReference type="EMBL" id="CAVNYO010000001">
    <property type="protein sequence ID" value="CAK5261811.1"/>
    <property type="molecule type" value="Genomic_DNA"/>
</dbReference>
<reference evidence="9" key="1">
    <citation type="submission" date="2023-11" db="EMBL/GenBank/DDBJ databases">
        <authorList>
            <person name="De Vega J J."/>
            <person name="De Vega J J."/>
        </authorList>
    </citation>
    <scope>NUCLEOTIDE SEQUENCE</scope>
</reference>
<evidence type="ECO:0000256" key="3">
    <source>
        <dbReference type="ARBA" id="ARBA00023125"/>
    </source>
</evidence>
<keyword evidence="11" id="KW-1185">Reference proteome</keyword>
<dbReference type="EMBL" id="CAVNYO010000004">
    <property type="protein sequence ID" value="CAK5261964.1"/>
    <property type="molecule type" value="Genomic_DNA"/>
</dbReference>
<dbReference type="GO" id="GO:0000977">
    <property type="term" value="F:RNA polymerase II transcription regulatory region sequence-specific DNA binding"/>
    <property type="evidence" value="ECO:0007669"/>
    <property type="project" value="TreeGrafter"/>
</dbReference>
<protein>
    <recommendedName>
        <fullName evidence="7">BZIP domain-containing protein</fullName>
    </recommendedName>
</protein>
<evidence type="ECO:0000256" key="4">
    <source>
        <dbReference type="ARBA" id="ARBA00023163"/>
    </source>
</evidence>
<dbReference type="GO" id="GO:0005634">
    <property type="term" value="C:nucleus"/>
    <property type="evidence" value="ECO:0007669"/>
    <property type="project" value="UniProtKB-SubCell"/>
</dbReference>
<dbReference type="AlphaFoldDB" id="A0AAD2GTQ6"/>
<feature type="domain" description="BZIP" evidence="7">
    <location>
        <begin position="198"/>
        <end position="212"/>
    </location>
</feature>
<dbReference type="PANTHER" id="PTHR13044">
    <property type="entry name" value="ACTIVATING TRANSCRIPTION FACTOR ATF 4/5"/>
    <property type="match status" value="1"/>
</dbReference>
<accession>A0AAD2GTQ6</accession>
<dbReference type="SUPFAM" id="SSF57959">
    <property type="entry name" value="Leucine zipper domain"/>
    <property type="match status" value="1"/>
</dbReference>
<dbReference type="PANTHER" id="PTHR13044:SF14">
    <property type="entry name" value="CRYPTOCEPHAL, ISOFORM A"/>
    <property type="match status" value="1"/>
</dbReference>
<evidence type="ECO:0000256" key="6">
    <source>
        <dbReference type="SAM" id="Coils"/>
    </source>
</evidence>
<evidence type="ECO:0000313" key="9">
    <source>
        <dbReference type="EMBL" id="CAK5261964.1"/>
    </source>
</evidence>
<keyword evidence="6" id="KW-0175">Coiled coil</keyword>
<comment type="subcellular location">
    <subcellularLocation>
        <location evidence="1">Nucleus</location>
    </subcellularLocation>
</comment>
<dbReference type="Gene3D" id="3.30.160.60">
    <property type="entry name" value="Classic Zinc Finger"/>
    <property type="match status" value="1"/>
</dbReference>
<organism evidence="9 11">
    <name type="scientific">Mycena citricolor</name>
    <dbReference type="NCBI Taxonomy" id="2018698"/>
    <lineage>
        <taxon>Eukaryota</taxon>
        <taxon>Fungi</taxon>
        <taxon>Dikarya</taxon>
        <taxon>Basidiomycota</taxon>
        <taxon>Agaricomycotina</taxon>
        <taxon>Agaricomycetes</taxon>
        <taxon>Agaricomycetidae</taxon>
        <taxon>Agaricales</taxon>
        <taxon>Marasmiineae</taxon>
        <taxon>Mycenaceae</taxon>
        <taxon>Mycena</taxon>
    </lineage>
</organism>
<name>A0AAD2GTQ6_9AGAR</name>
<keyword evidence="3" id="KW-0238">DNA-binding</keyword>
<keyword evidence="5" id="KW-0539">Nucleus</keyword>
<dbReference type="CDD" id="cd12193">
    <property type="entry name" value="bZIP_GCN4"/>
    <property type="match status" value="1"/>
</dbReference>
<sequence length="257" mass="28015">MNTLLDLQETSPALAEVGKGLRIEDLLSSPDTFSLPDLSFSPSPLLSDTSTPFLTSPLSPPPDEFISSGSPYTDFLTSPVVADVGFGDDMELFGGLSAYPTYEVSVPVAASVAEAAPPPSPPPKHTRKRVATGTRKNLQVSTLIPIEAPTQKRSYVTPSATSRKAVPAAFAKKRAHSDAFGDEELVAIPGEQDAIEHKRRQNTLAARKSRKRKLEHQQLLEDTIAGLKQEAERWRERAIEARVLLEENGIVCDEWQD</sequence>
<evidence type="ECO:0000256" key="1">
    <source>
        <dbReference type="ARBA" id="ARBA00004123"/>
    </source>
</evidence>
<dbReference type="PROSITE" id="PS00036">
    <property type="entry name" value="BZIP_BASIC"/>
    <property type="match status" value="1"/>
</dbReference>
<dbReference type="GO" id="GO:0001228">
    <property type="term" value="F:DNA-binding transcription activator activity, RNA polymerase II-specific"/>
    <property type="evidence" value="ECO:0007669"/>
    <property type="project" value="TreeGrafter"/>
</dbReference>
<dbReference type="InterPro" id="IPR046347">
    <property type="entry name" value="bZIP_sf"/>
</dbReference>
<evidence type="ECO:0000313" key="11">
    <source>
        <dbReference type="Proteomes" id="UP001295794"/>
    </source>
</evidence>
<dbReference type="InterPro" id="IPR004827">
    <property type="entry name" value="bZIP"/>
</dbReference>
<evidence type="ECO:0000313" key="10">
    <source>
        <dbReference type="EMBL" id="CAK5274655.1"/>
    </source>
</evidence>
<dbReference type="Proteomes" id="UP001295794">
    <property type="component" value="Unassembled WGS sequence"/>
</dbReference>
<keyword evidence="4" id="KW-0804">Transcription</keyword>
<gene>
    <name evidence="10" type="ORF">MYCIT1_LOCUS21946</name>
    <name evidence="8" type="ORF">MYCIT1_LOCUS24</name>
    <name evidence="9" type="ORF">MYCIT1_LOCUS309</name>
</gene>
<proteinExistence type="predicted"/>
<evidence type="ECO:0000256" key="2">
    <source>
        <dbReference type="ARBA" id="ARBA00023015"/>
    </source>
</evidence>
<evidence type="ECO:0000256" key="5">
    <source>
        <dbReference type="ARBA" id="ARBA00023242"/>
    </source>
</evidence>
<keyword evidence="2" id="KW-0805">Transcription regulation</keyword>
<evidence type="ECO:0000313" key="8">
    <source>
        <dbReference type="EMBL" id="CAK5261811.1"/>
    </source>
</evidence>
<comment type="caution">
    <text evidence="9">The sequence shown here is derived from an EMBL/GenBank/DDBJ whole genome shotgun (WGS) entry which is preliminary data.</text>
</comment>
<feature type="coiled-coil region" evidence="6">
    <location>
        <begin position="217"/>
        <end position="244"/>
    </location>
</feature>
<dbReference type="EMBL" id="CAVNYO010000403">
    <property type="protein sequence ID" value="CAK5274655.1"/>
    <property type="molecule type" value="Genomic_DNA"/>
</dbReference>